<organism evidence="2">
    <name type="scientific">Populus alba</name>
    <name type="common">White poplar</name>
    <dbReference type="NCBI Taxonomy" id="43335"/>
    <lineage>
        <taxon>Eukaryota</taxon>
        <taxon>Viridiplantae</taxon>
        <taxon>Streptophyta</taxon>
        <taxon>Embryophyta</taxon>
        <taxon>Tracheophyta</taxon>
        <taxon>Spermatophyta</taxon>
        <taxon>Magnoliopsida</taxon>
        <taxon>eudicotyledons</taxon>
        <taxon>Gunneridae</taxon>
        <taxon>Pentapetalae</taxon>
        <taxon>rosids</taxon>
        <taxon>fabids</taxon>
        <taxon>Malpighiales</taxon>
        <taxon>Salicaceae</taxon>
        <taxon>Saliceae</taxon>
        <taxon>Populus</taxon>
    </lineage>
</organism>
<gene>
    <name evidence="2" type="ORF">D5086_0000253240</name>
</gene>
<dbReference type="AlphaFoldDB" id="A0A4U5NQK6"/>
<feature type="region of interest" description="Disordered" evidence="1">
    <location>
        <begin position="145"/>
        <end position="192"/>
    </location>
</feature>
<dbReference type="EMBL" id="RCHU01000972">
    <property type="protein sequence ID" value="TKR84971.1"/>
    <property type="molecule type" value="Genomic_DNA"/>
</dbReference>
<feature type="compositionally biased region" description="Basic and acidic residues" evidence="1">
    <location>
        <begin position="151"/>
        <end position="167"/>
    </location>
</feature>
<sequence>MYQTLRKLGYFKFSDEFKKSGINNVGFMRYLILRKSSKSGLRLLSDDDCFYEVMKHSRVYGLVHIYAELVPLLVNDLDGSNDFPNREKGQFGQNGGVGLNEGIGETFSEGFEYAEDCEVSNATEGMDASVLRNVWNYLMLSHSSDDDDDADVGKEGKVPGYEIDHSASSDPGNYDSSDSEAEDTGIKRSRRSITYDPDNPKWLVGQLLYAIGRDGNNQMFPISWGVVELESAVTWKWFLDHLMADPNVAMEGLPSAVHEALPNVEHRHCARQVYAA</sequence>
<dbReference type="PANTHER" id="PTHR31973:SF197">
    <property type="entry name" value="SWIM-TYPE DOMAIN-CONTAINING PROTEIN"/>
    <property type="match status" value="1"/>
</dbReference>
<comment type="caution">
    <text evidence="2">The sequence shown here is derived from an EMBL/GenBank/DDBJ whole genome shotgun (WGS) entry which is preliminary data.</text>
</comment>
<proteinExistence type="predicted"/>
<name>A0A4U5NQK6_POPAL</name>
<evidence type="ECO:0008006" key="3">
    <source>
        <dbReference type="Google" id="ProtNLM"/>
    </source>
</evidence>
<dbReference type="PANTHER" id="PTHR31973">
    <property type="entry name" value="POLYPROTEIN, PUTATIVE-RELATED"/>
    <property type="match status" value="1"/>
</dbReference>
<accession>A0A4U5NQK6</accession>
<evidence type="ECO:0000313" key="2">
    <source>
        <dbReference type="EMBL" id="TKR84971.1"/>
    </source>
</evidence>
<evidence type="ECO:0000256" key="1">
    <source>
        <dbReference type="SAM" id="MobiDB-lite"/>
    </source>
</evidence>
<protein>
    <recommendedName>
        <fullName evidence="3">MULE transposase domain-containing protein</fullName>
    </recommendedName>
</protein>
<reference evidence="2" key="1">
    <citation type="submission" date="2018-10" db="EMBL/GenBank/DDBJ databases">
        <title>Population genomic analysis revealed the cold adaptation of white poplar.</title>
        <authorList>
            <person name="Liu Y.-J."/>
        </authorList>
    </citation>
    <scope>NUCLEOTIDE SEQUENCE [LARGE SCALE GENOMIC DNA]</scope>
    <source>
        <strain evidence="2">PAL-ZL1</strain>
    </source>
</reference>